<sequence length="87" mass="9284">MRSQKFMHPVDNTGLVSLTAPHDLPPAEAPKLVSTETNVVEPPLPSVMSKASQPFDSSNGFISSTLPPNGQPKSPADNYINILVILC</sequence>
<comment type="caution">
    <text evidence="1">The sequence shown here is derived from an EMBL/GenBank/DDBJ whole genome shotgun (WGS) entry which is preliminary data.</text>
</comment>
<protein>
    <submittedName>
        <fullName evidence="1">Uncharacterized protein</fullName>
    </submittedName>
</protein>
<evidence type="ECO:0000313" key="1">
    <source>
        <dbReference type="EMBL" id="KAH7839929.1"/>
    </source>
</evidence>
<evidence type="ECO:0000313" key="2">
    <source>
        <dbReference type="Proteomes" id="UP000828048"/>
    </source>
</evidence>
<dbReference type="EMBL" id="CM037160">
    <property type="protein sequence ID" value="KAH7839929.1"/>
    <property type="molecule type" value="Genomic_DNA"/>
</dbReference>
<dbReference type="Proteomes" id="UP000828048">
    <property type="component" value="Chromosome 10"/>
</dbReference>
<gene>
    <name evidence="1" type="ORF">Vadar_010435</name>
</gene>
<reference evidence="1 2" key="1">
    <citation type="journal article" date="2021" name="Hortic Res">
        <title>High-quality reference genome and annotation aids understanding of berry development for evergreen blueberry (Vaccinium darrowii).</title>
        <authorList>
            <person name="Yu J."/>
            <person name="Hulse-Kemp A.M."/>
            <person name="Babiker E."/>
            <person name="Staton M."/>
        </authorList>
    </citation>
    <scope>NUCLEOTIDE SEQUENCE [LARGE SCALE GENOMIC DNA]</scope>
    <source>
        <strain evidence="2">cv. NJ 8807/NJ 8810</strain>
        <tissue evidence="1">Young leaf</tissue>
    </source>
</reference>
<proteinExistence type="predicted"/>
<name>A0ACB7XGJ8_9ERIC</name>
<organism evidence="1 2">
    <name type="scientific">Vaccinium darrowii</name>
    <dbReference type="NCBI Taxonomy" id="229202"/>
    <lineage>
        <taxon>Eukaryota</taxon>
        <taxon>Viridiplantae</taxon>
        <taxon>Streptophyta</taxon>
        <taxon>Embryophyta</taxon>
        <taxon>Tracheophyta</taxon>
        <taxon>Spermatophyta</taxon>
        <taxon>Magnoliopsida</taxon>
        <taxon>eudicotyledons</taxon>
        <taxon>Gunneridae</taxon>
        <taxon>Pentapetalae</taxon>
        <taxon>asterids</taxon>
        <taxon>Ericales</taxon>
        <taxon>Ericaceae</taxon>
        <taxon>Vaccinioideae</taxon>
        <taxon>Vaccinieae</taxon>
        <taxon>Vaccinium</taxon>
    </lineage>
</organism>
<keyword evidence="2" id="KW-1185">Reference proteome</keyword>
<accession>A0ACB7XGJ8</accession>